<accession>A0A0B7H413</accession>
<evidence type="ECO:0000259" key="2">
    <source>
        <dbReference type="Pfam" id="PF01205"/>
    </source>
</evidence>
<sequence length="204" mass="23474">MIFMEDTFKTIANPVKEIIFKEKSSKFLGYVFPVKTEEEIKQHLEAVKKEHYSARHWCYAWQLGYGSKQHYRANDDGEPNNSAGIPIYGQIQSFELTDVLVIVVRYFGGIKLGVGGLVQAYKTSAQLTLQEAEIVEKIITQTLTLVFDYKDMNKVMRVIKERNLQIISQKMEMNCTISVEVRNSEVEQTKSIFDSIYGVKLIED</sequence>
<dbReference type="GO" id="GO:0005737">
    <property type="term" value="C:cytoplasm"/>
    <property type="evidence" value="ECO:0007669"/>
    <property type="project" value="TreeGrafter"/>
</dbReference>
<dbReference type="Pfam" id="PF01205">
    <property type="entry name" value="Impact_N"/>
    <property type="match status" value="1"/>
</dbReference>
<dbReference type="GO" id="GO:0006446">
    <property type="term" value="P:regulation of translational initiation"/>
    <property type="evidence" value="ECO:0007669"/>
    <property type="project" value="TreeGrafter"/>
</dbReference>
<name>A0A0B7H413_9FLAO</name>
<dbReference type="SUPFAM" id="SSF54211">
    <property type="entry name" value="Ribosomal protein S5 domain 2-like"/>
    <property type="match status" value="1"/>
</dbReference>
<organism evidence="3 4">
    <name type="scientific">Capnocytophaga cynodegmi</name>
    <dbReference type="NCBI Taxonomy" id="28189"/>
    <lineage>
        <taxon>Bacteria</taxon>
        <taxon>Pseudomonadati</taxon>
        <taxon>Bacteroidota</taxon>
        <taxon>Flavobacteriia</taxon>
        <taxon>Flavobacteriales</taxon>
        <taxon>Flavobacteriaceae</taxon>
        <taxon>Capnocytophaga</taxon>
    </lineage>
</organism>
<comment type="similarity">
    <text evidence="1">Belongs to the IMPACT family.</text>
</comment>
<evidence type="ECO:0000313" key="3">
    <source>
        <dbReference type="EMBL" id="CEN34125.1"/>
    </source>
</evidence>
<gene>
    <name evidence="3" type="ORF">CCYN74_100058</name>
</gene>
<reference evidence="3 4" key="1">
    <citation type="submission" date="2015-01" db="EMBL/GenBank/DDBJ databases">
        <authorList>
            <person name="MANFREDI Pablo"/>
        </authorList>
    </citation>
    <scope>NUCLEOTIDE SEQUENCE [LARGE SCALE GENOMIC DNA]</scope>
    <source>
        <strain evidence="3 4">Ccy74</strain>
    </source>
</reference>
<dbReference type="EMBL" id="CDOG01000002">
    <property type="protein sequence ID" value="CEN34125.1"/>
    <property type="molecule type" value="Genomic_DNA"/>
</dbReference>
<dbReference type="Gene3D" id="3.30.230.30">
    <property type="entry name" value="Impact, N-terminal domain"/>
    <property type="match status" value="1"/>
</dbReference>
<evidence type="ECO:0000256" key="1">
    <source>
        <dbReference type="ARBA" id="ARBA00007665"/>
    </source>
</evidence>
<dbReference type="AlphaFoldDB" id="A0A0B7H413"/>
<dbReference type="InterPro" id="IPR001498">
    <property type="entry name" value="Impact_N"/>
</dbReference>
<protein>
    <submittedName>
        <fullName evidence="3">Putative YigZ family protein</fullName>
    </submittedName>
</protein>
<dbReference type="PANTHER" id="PTHR16301">
    <property type="entry name" value="IMPACT-RELATED"/>
    <property type="match status" value="1"/>
</dbReference>
<dbReference type="InterPro" id="IPR020568">
    <property type="entry name" value="Ribosomal_Su5_D2-typ_SF"/>
</dbReference>
<dbReference type="InterPro" id="IPR036956">
    <property type="entry name" value="Impact_N_sf"/>
</dbReference>
<feature type="domain" description="Impact N-terminal" evidence="2">
    <location>
        <begin position="23"/>
        <end position="128"/>
    </location>
</feature>
<dbReference type="PANTHER" id="PTHR16301:SF20">
    <property type="entry name" value="IMPACT FAMILY MEMBER YIGZ"/>
    <property type="match status" value="1"/>
</dbReference>
<dbReference type="Proteomes" id="UP000038083">
    <property type="component" value="Unassembled WGS sequence"/>
</dbReference>
<proteinExistence type="inferred from homology"/>
<dbReference type="InterPro" id="IPR023582">
    <property type="entry name" value="Impact"/>
</dbReference>
<evidence type="ECO:0000313" key="4">
    <source>
        <dbReference type="Proteomes" id="UP000038083"/>
    </source>
</evidence>